<dbReference type="InterPro" id="IPR032801">
    <property type="entry name" value="PXL2A/B/C"/>
</dbReference>
<dbReference type="PANTHER" id="PTHR42336">
    <property type="entry name" value="THIOREDOXIN DOMAIN-CONTAINING PROTEIN-RELATED"/>
    <property type="match status" value="1"/>
</dbReference>
<sequence length="190" mass="20196">MSITQEFSSWFAPPQIPISQPPEIGSNAPSSPQLSFPPTNGKPTIISFLRHCGCPVAEATLLTLRTSAATHNNVNFIAISHSDSPSTQTWLDSIGGPGSVTVLVDNERALYAKWGLGTVSWSHVLSPAGLDGIWRLGKEEGIWNRPTESGSRWQGAGNWAVDEGGVVRWGGPVKRVDEVVDVEAALGALG</sequence>
<evidence type="ECO:0008006" key="3">
    <source>
        <dbReference type="Google" id="ProtNLM"/>
    </source>
</evidence>
<keyword evidence="2" id="KW-1185">Reference proteome</keyword>
<organism evidence="1 2">
    <name type="scientific">Penicillium argentinense</name>
    <dbReference type="NCBI Taxonomy" id="1131581"/>
    <lineage>
        <taxon>Eukaryota</taxon>
        <taxon>Fungi</taxon>
        <taxon>Dikarya</taxon>
        <taxon>Ascomycota</taxon>
        <taxon>Pezizomycotina</taxon>
        <taxon>Eurotiomycetes</taxon>
        <taxon>Eurotiomycetidae</taxon>
        <taxon>Eurotiales</taxon>
        <taxon>Aspergillaceae</taxon>
        <taxon>Penicillium</taxon>
    </lineage>
</organism>
<dbReference type="Gene3D" id="3.40.30.10">
    <property type="entry name" value="Glutaredoxin"/>
    <property type="match status" value="1"/>
</dbReference>
<dbReference type="RefSeq" id="XP_056469995.1">
    <property type="nucleotide sequence ID" value="XM_056622579.1"/>
</dbReference>
<dbReference type="OrthoDB" id="40334at2759"/>
<accession>A0A9W9ENX2</accession>
<feature type="non-terminal residue" evidence="1">
    <location>
        <position position="1"/>
    </location>
</feature>
<evidence type="ECO:0000313" key="1">
    <source>
        <dbReference type="EMBL" id="KAJ5085317.1"/>
    </source>
</evidence>
<proteinExistence type="predicted"/>
<dbReference type="EMBL" id="JAPQKI010000010">
    <property type="protein sequence ID" value="KAJ5085317.1"/>
    <property type="molecule type" value="Genomic_DNA"/>
</dbReference>
<dbReference type="GeneID" id="81361558"/>
<reference evidence="1" key="2">
    <citation type="journal article" date="2023" name="IMA Fungus">
        <title>Comparative genomic study of the Penicillium genus elucidates a diverse pangenome and 15 lateral gene transfer events.</title>
        <authorList>
            <person name="Petersen C."/>
            <person name="Sorensen T."/>
            <person name="Nielsen M.R."/>
            <person name="Sondergaard T.E."/>
            <person name="Sorensen J.L."/>
            <person name="Fitzpatrick D.A."/>
            <person name="Frisvad J.C."/>
            <person name="Nielsen K.L."/>
        </authorList>
    </citation>
    <scope>NUCLEOTIDE SEQUENCE</scope>
    <source>
        <strain evidence="1">IBT 30761</strain>
    </source>
</reference>
<dbReference type="SUPFAM" id="SSF52833">
    <property type="entry name" value="Thioredoxin-like"/>
    <property type="match status" value="1"/>
</dbReference>
<dbReference type="InterPro" id="IPR036249">
    <property type="entry name" value="Thioredoxin-like_sf"/>
</dbReference>
<evidence type="ECO:0000313" key="2">
    <source>
        <dbReference type="Proteomes" id="UP001149074"/>
    </source>
</evidence>
<comment type="caution">
    <text evidence="1">The sequence shown here is derived from an EMBL/GenBank/DDBJ whole genome shotgun (WGS) entry which is preliminary data.</text>
</comment>
<reference evidence="1" key="1">
    <citation type="submission" date="2022-11" db="EMBL/GenBank/DDBJ databases">
        <authorList>
            <person name="Petersen C."/>
        </authorList>
    </citation>
    <scope>NUCLEOTIDE SEQUENCE</scope>
    <source>
        <strain evidence="1">IBT 30761</strain>
    </source>
</reference>
<dbReference type="AlphaFoldDB" id="A0A9W9ENX2"/>
<gene>
    <name evidence="1" type="ORF">N7532_010088</name>
</gene>
<dbReference type="Proteomes" id="UP001149074">
    <property type="component" value="Unassembled WGS sequence"/>
</dbReference>
<protein>
    <recommendedName>
        <fullName evidence="3">Alkyl hydroperoxide reductase subunit C/ Thiol specific antioxidant domain-containing protein</fullName>
    </recommendedName>
</protein>
<dbReference type="PANTHER" id="PTHR42336:SF1">
    <property type="entry name" value="ALKYL HYDROPEROXIDE REDUCTASE SUBUNIT C_ THIOL SPECIFIC ANTIOXIDANT DOMAIN-CONTAINING PROTEIN"/>
    <property type="match status" value="1"/>
</dbReference>
<dbReference type="Pfam" id="PF13911">
    <property type="entry name" value="AhpC-TSA_2"/>
    <property type="match status" value="1"/>
</dbReference>
<name>A0A9W9ENX2_9EURO</name>